<proteinExistence type="predicted"/>
<name>A0ABU6MD07_9BACI</name>
<comment type="caution">
    <text evidence="1">The sequence shown here is derived from an EMBL/GenBank/DDBJ whole genome shotgun (WGS) entry which is preliminary data.</text>
</comment>
<dbReference type="EMBL" id="JARMAB010000006">
    <property type="protein sequence ID" value="MED1202546.1"/>
    <property type="molecule type" value="Genomic_DNA"/>
</dbReference>
<gene>
    <name evidence="1" type="ORF">P4T90_05495</name>
</gene>
<dbReference type="Proteomes" id="UP001341444">
    <property type="component" value="Unassembled WGS sequence"/>
</dbReference>
<evidence type="ECO:0000313" key="2">
    <source>
        <dbReference type="Proteomes" id="UP001341444"/>
    </source>
</evidence>
<sequence length="92" mass="10754">MGYVLPVSMLQSQYYSNYDRLSETKQDPFHIQPVRKTFNSLLKKEIETPEQTYQESIRTFKHSSTPNRNALGSIKQNTVAMEMAGQYINEYI</sequence>
<organism evidence="1 2">
    <name type="scientific">Heyndrickxia acidicola</name>
    <dbReference type="NCBI Taxonomy" id="209389"/>
    <lineage>
        <taxon>Bacteria</taxon>
        <taxon>Bacillati</taxon>
        <taxon>Bacillota</taxon>
        <taxon>Bacilli</taxon>
        <taxon>Bacillales</taxon>
        <taxon>Bacillaceae</taxon>
        <taxon>Heyndrickxia</taxon>
    </lineage>
</organism>
<keyword evidence="2" id="KW-1185">Reference proteome</keyword>
<protein>
    <submittedName>
        <fullName evidence="1">Uncharacterized protein</fullName>
    </submittedName>
</protein>
<accession>A0ABU6MD07</accession>
<evidence type="ECO:0000313" key="1">
    <source>
        <dbReference type="EMBL" id="MED1202546.1"/>
    </source>
</evidence>
<dbReference type="RefSeq" id="WP_066265500.1">
    <property type="nucleotide sequence ID" value="NZ_JARMAB010000006.1"/>
</dbReference>
<reference evidence="1 2" key="1">
    <citation type="submission" date="2023-03" db="EMBL/GenBank/DDBJ databases">
        <title>Bacillus Genome Sequencing.</title>
        <authorList>
            <person name="Dunlap C."/>
        </authorList>
    </citation>
    <scope>NUCLEOTIDE SEQUENCE [LARGE SCALE GENOMIC DNA]</scope>
    <source>
        <strain evidence="1 2">B-23453</strain>
    </source>
</reference>